<dbReference type="PANTHER" id="PTHR11695:SF648">
    <property type="entry name" value="ZINC-BINDING OXIDOREDUCTASE"/>
    <property type="match status" value="1"/>
</dbReference>
<gene>
    <name evidence="2" type="primary">adh_3</name>
    <name evidence="2" type="ORF">KSMBR1_3499</name>
</gene>
<name>A0A2C9CK88_KUEST</name>
<dbReference type="PROSITE" id="PS01162">
    <property type="entry name" value="QOR_ZETA_CRYSTAL"/>
    <property type="match status" value="1"/>
</dbReference>
<proteinExistence type="predicted"/>
<dbReference type="SMART" id="SM00829">
    <property type="entry name" value="PKS_ER"/>
    <property type="match status" value="1"/>
</dbReference>
<dbReference type="Pfam" id="PF13602">
    <property type="entry name" value="ADH_zinc_N_2"/>
    <property type="match status" value="1"/>
</dbReference>
<sequence>MKAYVLNEAGAVENLVLREVEKPEIKADEVLVETKAISINPVDVKVRRMDETITTIMGTEDRPVILGWDIAGIVVAVGEEVSGFEVGDKVFGMVNFPGQGKAYAEYVASPAYHIAVMPEKVTFEEAAATTLAALTALQVLRPRVKKGDRILIHAGSGGVGHFAIQMAKGLDAYVIATSSARNRDFIMSLGADEHIDYREQKFEEVLSNIDFVLDGIGGEVLENSLKVVKGGGKIVSLPTHQFPEDIQLEADQRKIKLEFILVQSSGEDMNTLKAMLENDELKPHVSKIFPFENMADAHVQIESGRTLGKVIVKL</sequence>
<evidence type="ECO:0000259" key="1">
    <source>
        <dbReference type="SMART" id="SM00829"/>
    </source>
</evidence>
<reference evidence="3" key="1">
    <citation type="submission" date="2017-10" db="EMBL/GenBank/DDBJ databases">
        <authorList>
            <person name="Frank J."/>
        </authorList>
    </citation>
    <scope>NUCLEOTIDE SEQUENCE [LARGE SCALE GENOMIC DNA]</scope>
</reference>
<evidence type="ECO:0000313" key="3">
    <source>
        <dbReference type="Proteomes" id="UP000221734"/>
    </source>
</evidence>
<keyword evidence="3" id="KW-1185">Reference proteome</keyword>
<dbReference type="InterPro" id="IPR050700">
    <property type="entry name" value="YIM1/Zinc_Alcohol_DH_Fams"/>
</dbReference>
<dbReference type="PANTHER" id="PTHR11695">
    <property type="entry name" value="ALCOHOL DEHYDROGENASE RELATED"/>
    <property type="match status" value="1"/>
</dbReference>
<dbReference type="InterPro" id="IPR013154">
    <property type="entry name" value="ADH-like_N"/>
</dbReference>
<dbReference type="Pfam" id="PF08240">
    <property type="entry name" value="ADH_N"/>
    <property type="match status" value="1"/>
</dbReference>
<dbReference type="RefSeq" id="WP_099326496.1">
    <property type="nucleotide sequence ID" value="NZ_LT934425.1"/>
</dbReference>
<feature type="domain" description="Enoyl reductase (ER)" evidence="1">
    <location>
        <begin position="10"/>
        <end position="312"/>
    </location>
</feature>
<protein>
    <recommendedName>
        <fullName evidence="1">Enoyl reductase (ER) domain-containing protein</fullName>
    </recommendedName>
</protein>
<organism evidence="2 3">
    <name type="scientific">Kuenenia stuttgartiensis</name>
    <dbReference type="NCBI Taxonomy" id="174633"/>
    <lineage>
        <taxon>Bacteria</taxon>
        <taxon>Pseudomonadati</taxon>
        <taxon>Planctomycetota</taxon>
        <taxon>Candidatus Brocadiia</taxon>
        <taxon>Candidatus Brocadiales</taxon>
        <taxon>Candidatus Brocadiaceae</taxon>
        <taxon>Candidatus Kuenenia</taxon>
    </lineage>
</organism>
<dbReference type="GO" id="GO:0008270">
    <property type="term" value="F:zinc ion binding"/>
    <property type="evidence" value="ECO:0007669"/>
    <property type="project" value="InterPro"/>
</dbReference>
<dbReference type="AlphaFoldDB" id="A0A2C9CK88"/>
<dbReference type="InterPro" id="IPR036291">
    <property type="entry name" value="NAD(P)-bd_dom_sf"/>
</dbReference>
<dbReference type="CDD" id="cd05289">
    <property type="entry name" value="MDR_like_2"/>
    <property type="match status" value="1"/>
</dbReference>
<dbReference type="InterPro" id="IPR011032">
    <property type="entry name" value="GroES-like_sf"/>
</dbReference>
<accession>A0A2C9CK88</accession>
<dbReference type="Gene3D" id="3.90.180.10">
    <property type="entry name" value="Medium-chain alcohol dehydrogenases, catalytic domain"/>
    <property type="match status" value="1"/>
</dbReference>
<dbReference type="EMBL" id="LT934425">
    <property type="protein sequence ID" value="SOH05973.1"/>
    <property type="molecule type" value="Genomic_DNA"/>
</dbReference>
<evidence type="ECO:0000313" key="2">
    <source>
        <dbReference type="EMBL" id="SOH05973.1"/>
    </source>
</evidence>
<dbReference type="SUPFAM" id="SSF50129">
    <property type="entry name" value="GroES-like"/>
    <property type="match status" value="1"/>
</dbReference>
<dbReference type="GO" id="GO:0016491">
    <property type="term" value="F:oxidoreductase activity"/>
    <property type="evidence" value="ECO:0007669"/>
    <property type="project" value="InterPro"/>
</dbReference>
<dbReference type="SUPFAM" id="SSF51735">
    <property type="entry name" value="NAD(P)-binding Rossmann-fold domains"/>
    <property type="match status" value="1"/>
</dbReference>
<dbReference type="Proteomes" id="UP000221734">
    <property type="component" value="Chromosome Kuenenia_stuttgartiensis_MBR1"/>
</dbReference>
<dbReference type="OrthoDB" id="9792162at2"/>
<dbReference type="KEGG" id="kst:KSMBR1_3499"/>
<dbReference type="Gene3D" id="3.40.50.720">
    <property type="entry name" value="NAD(P)-binding Rossmann-like Domain"/>
    <property type="match status" value="1"/>
</dbReference>
<dbReference type="InterPro" id="IPR020843">
    <property type="entry name" value="ER"/>
</dbReference>
<dbReference type="InterPro" id="IPR002364">
    <property type="entry name" value="Quin_OxRdtase/zeta-crystal_CS"/>
</dbReference>